<evidence type="ECO:0000313" key="3">
    <source>
        <dbReference type="Proteomes" id="UP001066276"/>
    </source>
</evidence>
<feature type="region of interest" description="Disordered" evidence="1">
    <location>
        <begin position="322"/>
        <end position="358"/>
    </location>
</feature>
<gene>
    <name evidence="2" type="ORF">NDU88_004375</name>
</gene>
<feature type="compositionally biased region" description="Polar residues" evidence="1">
    <location>
        <begin position="342"/>
        <end position="358"/>
    </location>
</feature>
<feature type="compositionally biased region" description="Polar residues" evidence="1">
    <location>
        <begin position="692"/>
        <end position="701"/>
    </location>
</feature>
<feature type="compositionally biased region" description="Polar residues" evidence="1">
    <location>
        <begin position="637"/>
        <end position="663"/>
    </location>
</feature>
<protein>
    <submittedName>
        <fullName evidence="2">Uncharacterized protein</fullName>
    </submittedName>
</protein>
<organism evidence="2 3">
    <name type="scientific">Pleurodeles waltl</name>
    <name type="common">Iberian ribbed newt</name>
    <dbReference type="NCBI Taxonomy" id="8319"/>
    <lineage>
        <taxon>Eukaryota</taxon>
        <taxon>Metazoa</taxon>
        <taxon>Chordata</taxon>
        <taxon>Craniata</taxon>
        <taxon>Vertebrata</taxon>
        <taxon>Euteleostomi</taxon>
        <taxon>Amphibia</taxon>
        <taxon>Batrachia</taxon>
        <taxon>Caudata</taxon>
        <taxon>Salamandroidea</taxon>
        <taxon>Salamandridae</taxon>
        <taxon>Pleurodelinae</taxon>
        <taxon>Pleurodeles</taxon>
    </lineage>
</organism>
<feature type="compositionally biased region" description="Polar residues" evidence="1">
    <location>
        <begin position="570"/>
        <end position="586"/>
    </location>
</feature>
<comment type="caution">
    <text evidence="2">The sequence shown here is derived from an EMBL/GenBank/DDBJ whole genome shotgun (WGS) entry which is preliminary data.</text>
</comment>
<evidence type="ECO:0000313" key="2">
    <source>
        <dbReference type="EMBL" id="KAJ1172529.1"/>
    </source>
</evidence>
<name>A0AAV7T871_PLEWA</name>
<feature type="region of interest" description="Disordered" evidence="1">
    <location>
        <begin position="67"/>
        <end position="280"/>
    </location>
</feature>
<proteinExistence type="predicted"/>
<feature type="region of interest" description="Disordered" evidence="1">
    <location>
        <begin position="555"/>
        <end position="586"/>
    </location>
</feature>
<dbReference type="EMBL" id="JANPWB010000007">
    <property type="protein sequence ID" value="KAJ1172529.1"/>
    <property type="molecule type" value="Genomic_DNA"/>
</dbReference>
<feature type="compositionally biased region" description="Polar residues" evidence="1">
    <location>
        <begin position="67"/>
        <end position="83"/>
    </location>
</feature>
<accession>A0AAV7T871</accession>
<evidence type="ECO:0000256" key="1">
    <source>
        <dbReference type="SAM" id="MobiDB-lite"/>
    </source>
</evidence>
<keyword evidence="3" id="KW-1185">Reference proteome</keyword>
<reference evidence="2" key="1">
    <citation type="journal article" date="2022" name="bioRxiv">
        <title>Sequencing and chromosome-scale assembly of the giantPleurodeles waltlgenome.</title>
        <authorList>
            <person name="Brown T."/>
            <person name="Elewa A."/>
            <person name="Iarovenko S."/>
            <person name="Subramanian E."/>
            <person name="Araus A.J."/>
            <person name="Petzold A."/>
            <person name="Susuki M."/>
            <person name="Suzuki K.-i.T."/>
            <person name="Hayashi T."/>
            <person name="Toyoda A."/>
            <person name="Oliveira C."/>
            <person name="Osipova E."/>
            <person name="Leigh N.D."/>
            <person name="Simon A."/>
            <person name="Yun M.H."/>
        </authorList>
    </citation>
    <scope>NUCLEOTIDE SEQUENCE</scope>
    <source>
        <strain evidence="2">20211129_DDA</strain>
        <tissue evidence="2">Liver</tissue>
    </source>
</reference>
<feature type="region of interest" description="Disordered" evidence="1">
    <location>
        <begin position="389"/>
        <end position="417"/>
    </location>
</feature>
<feature type="compositionally biased region" description="Low complexity" evidence="1">
    <location>
        <begin position="174"/>
        <end position="188"/>
    </location>
</feature>
<feature type="region of interest" description="Disordered" evidence="1">
    <location>
        <begin position="441"/>
        <end position="516"/>
    </location>
</feature>
<feature type="region of interest" description="Disordered" evidence="1">
    <location>
        <begin position="526"/>
        <end position="545"/>
    </location>
</feature>
<feature type="region of interest" description="Disordered" evidence="1">
    <location>
        <begin position="616"/>
        <end position="784"/>
    </location>
</feature>
<dbReference type="AlphaFoldDB" id="A0AAV7T871"/>
<dbReference type="Proteomes" id="UP001066276">
    <property type="component" value="Chromosome 4_1"/>
</dbReference>
<feature type="compositionally biased region" description="Polar residues" evidence="1">
    <location>
        <begin position="755"/>
        <end position="777"/>
    </location>
</feature>
<sequence length="838" mass="88721">MLPKWYCISKPASPATCHHIPYKLSSIITEGDSGFPETQYLLHRSFGGHPAAHRVISQLRKTFSTKTSRVSRCTQPGSASQTGRHPACPSLYTTRERGPHRPPPSVSLAAHNQGAQATPAATQRVPLCTQPGSAGHAGRHPACLSLHTTRERRPRRPPPSVSPSVSLAAHNQGTRATAAATQRVTQRVSRCTQPGNAGHPGRHPACPSLHTTRERGPRRPPPSVSLAAHNQGARATPAATQRVSRWSAGHAGRHPACPSLYTTRERRPCRPPPSVSLAAQDQGAWATPAATQRVPRCTQPGNAGHAGRHPACHPACLSLHTTRERGPRRPPPSVSPSVSLAAHNQGTRATPAATQRVTQRVSRCTHPGNVGHAGRHPACHPACPSLYTTRERGPHRPPPSVSLAAHNQGAQATPAATQRVPLCTQPGSAGHACRHPACLSLHTTRERRPRRSPPSVSPSVSLAAHNQGTRATPAATQRVPRCTQPGSAGHAGRHPACPSLHTTRERGPRRRPPSVSLAGAWATPAANQRVPRCTQPGSAGHAGRHPACLSLHKTRERGTRRPPPSVSLAAHNQGTRATPAATQRVTQRVSRCTQPGNAGHAGRHPACHPACLSLHTTRERGPPRPPPSVSPSVSLAAHNQGTWATPAATQRVTQRVSRCTQPGNAGHPGRHPACLSLHTTRERGPRRPPPSVSLTAQNQGARATPAATQRVPRCTQPGSAGHAGRHPACPSLHTTRERGPRRPPPSVSPSVSLAAHNQGTRATPAATQRVSRCTQPGNAGHPGRHPACHAACLSLHTTRERGPRRLQSLQPASSRAALSDAPSLFSALLLVTRLVLYK</sequence>